<dbReference type="OrthoDB" id="2439059at2759"/>
<protein>
    <submittedName>
        <fullName evidence="1">Uncharacterized protein</fullName>
    </submittedName>
</protein>
<evidence type="ECO:0000313" key="2">
    <source>
        <dbReference type="Proteomes" id="UP000245207"/>
    </source>
</evidence>
<dbReference type="AlphaFoldDB" id="A0A2U1P0T8"/>
<gene>
    <name evidence="1" type="ORF">CTI12_AA206450</name>
</gene>
<sequence length="237" mass="28117">MVRFREDDILTDIVDRERDKRTMLTAFFETNKFNVSARQYLYKDFPKHFTWNKTTRRWNPRIKGSMRGRMVSANPAEGERFYLRLLLSHVCGPTDWKDLYKVNNVLYHTFRRAALERGLIENDDALSTCLGEGTLFQFPPALRRLFATILIFCEPGDVRKLWDDHYESFSEDYRRLYENVEVARNMVLKDIKVFLQSMGKDLDDFDLPKLNIDVALQQCRDLVDQNNHGVQSRVRYA</sequence>
<reference evidence="1 2" key="1">
    <citation type="journal article" date="2018" name="Mol. Plant">
        <title>The genome of Artemisia annua provides insight into the evolution of Asteraceae family and artemisinin biosynthesis.</title>
        <authorList>
            <person name="Shen Q."/>
            <person name="Zhang L."/>
            <person name="Liao Z."/>
            <person name="Wang S."/>
            <person name="Yan T."/>
            <person name="Shi P."/>
            <person name="Liu M."/>
            <person name="Fu X."/>
            <person name="Pan Q."/>
            <person name="Wang Y."/>
            <person name="Lv Z."/>
            <person name="Lu X."/>
            <person name="Zhang F."/>
            <person name="Jiang W."/>
            <person name="Ma Y."/>
            <person name="Chen M."/>
            <person name="Hao X."/>
            <person name="Li L."/>
            <person name="Tang Y."/>
            <person name="Lv G."/>
            <person name="Zhou Y."/>
            <person name="Sun X."/>
            <person name="Brodelius P.E."/>
            <person name="Rose J.K.C."/>
            <person name="Tang K."/>
        </authorList>
    </citation>
    <scope>NUCLEOTIDE SEQUENCE [LARGE SCALE GENOMIC DNA]</scope>
    <source>
        <strain evidence="2">cv. Huhao1</strain>
        <tissue evidence="1">Leaf</tissue>
    </source>
</reference>
<dbReference type="PANTHER" id="PTHR10492:SF94">
    <property type="entry name" value="ATP-DEPENDENT DNA HELICASE"/>
    <property type="match status" value="1"/>
</dbReference>
<evidence type="ECO:0000313" key="1">
    <source>
        <dbReference type="EMBL" id="PWA79393.1"/>
    </source>
</evidence>
<dbReference type="Proteomes" id="UP000245207">
    <property type="component" value="Unassembled WGS sequence"/>
</dbReference>
<proteinExistence type="predicted"/>
<keyword evidence="2" id="KW-1185">Reference proteome</keyword>
<dbReference type="EMBL" id="PKPP01001863">
    <property type="protein sequence ID" value="PWA79393.1"/>
    <property type="molecule type" value="Genomic_DNA"/>
</dbReference>
<organism evidence="1 2">
    <name type="scientific">Artemisia annua</name>
    <name type="common">Sweet wormwood</name>
    <dbReference type="NCBI Taxonomy" id="35608"/>
    <lineage>
        <taxon>Eukaryota</taxon>
        <taxon>Viridiplantae</taxon>
        <taxon>Streptophyta</taxon>
        <taxon>Embryophyta</taxon>
        <taxon>Tracheophyta</taxon>
        <taxon>Spermatophyta</taxon>
        <taxon>Magnoliopsida</taxon>
        <taxon>eudicotyledons</taxon>
        <taxon>Gunneridae</taxon>
        <taxon>Pentapetalae</taxon>
        <taxon>asterids</taxon>
        <taxon>campanulids</taxon>
        <taxon>Asterales</taxon>
        <taxon>Asteraceae</taxon>
        <taxon>Asteroideae</taxon>
        <taxon>Anthemideae</taxon>
        <taxon>Artemisiinae</taxon>
        <taxon>Artemisia</taxon>
    </lineage>
</organism>
<dbReference type="PANTHER" id="PTHR10492">
    <property type="match status" value="1"/>
</dbReference>
<dbReference type="STRING" id="35608.A0A2U1P0T8"/>
<name>A0A2U1P0T8_ARTAN</name>
<comment type="caution">
    <text evidence="1">The sequence shown here is derived from an EMBL/GenBank/DDBJ whole genome shotgun (WGS) entry which is preliminary data.</text>
</comment>
<accession>A0A2U1P0T8</accession>